<evidence type="ECO:0000313" key="2">
    <source>
        <dbReference type="Proteomes" id="UP001246372"/>
    </source>
</evidence>
<gene>
    <name evidence="1" type="ORF">RQP53_00200</name>
</gene>
<dbReference type="RefSeq" id="WP_315647907.1">
    <property type="nucleotide sequence ID" value="NZ_JAVXZY010000001.1"/>
</dbReference>
<organism evidence="1 2">
    <name type="scientific">Roseateles aquae</name>
    <dbReference type="NCBI Taxonomy" id="3077235"/>
    <lineage>
        <taxon>Bacteria</taxon>
        <taxon>Pseudomonadati</taxon>
        <taxon>Pseudomonadota</taxon>
        <taxon>Betaproteobacteria</taxon>
        <taxon>Burkholderiales</taxon>
        <taxon>Sphaerotilaceae</taxon>
        <taxon>Roseateles</taxon>
    </lineage>
</organism>
<evidence type="ECO:0000313" key="1">
    <source>
        <dbReference type="EMBL" id="MDT8997688.1"/>
    </source>
</evidence>
<dbReference type="Pfam" id="PF16290">
    <property type="entry name" value="DUF4936"/>
    <property type="match status" value="1"/>
</dbReference>
<comment type="caution">
    <text evidence="1">The sequence shown here is derived from an EMBL/GenBank/DDBJ whole genome shotgun (WGS) entry which is preliminary data.</text>
</comment>
<sequence>MKALGTELYVYYQLSPADEAAAGAALAALPLAAGVQRRLLRRAEAAEAAEPADQATWMEIYSGAAPTLLEAAERQAALALRPWLAEGARHIERFTPLDVTAP</sequence>
<reference evidence="1" key="1">
    <citation type="submission" date="2023-09" db="EMBL/GenBank/DDBJ databases">
        <title>Paucibacter sp. APW11 Genome sequencing and assembly.</title>
        <authorList>
            <person name="Kim I."/>
        </authorList>
    </citation>
    <scope>NUCLEOTIDE SEQUENCE</scope>
    <source>
        <strain evidence="1">APW11</strain>
    </source>
</reference>
<name>A0ABU3P6I9_9BURK</name>
<dbReference type="InterPro" id="IPR032556">
    <property type="entry name" value="DUF4936"/>
</dbReference>
<proteinExistence type="predicted"/>
<protein>
    <submittedName>
        <fullName evidence="1">DUF4936 family protein</fullName>
    </submittedName>
</protein>
<dbReference type="Proteomes" id="UP001246372">
    <property type="component" value="Unassembled WGS sequence"/>
</dbReference>
<keyword evidence="2" id="KW-1185">Reference proteome</keyword>
<dbReference type="EMBL" id="JAVXZY010000001">
    <property type="protein sequence ID" value="MDT8997688.1"/>
    <property type="molecule type" value="Genomic_DNA"/>
</dbReference>
<accession>A0ABU3P6I9</accession>